<evidence type="ECO:0000256" key="1">
    <source>
        <dbReference type="SAM" id="MobiDB-lite"/>
    </source>
</evidence>
<comment type="caution">
    <text evidence="2">The sequence shown here is derived from an EMBL/GenBank/DDBJ whole genome shotgun (WGS) entry which is preliminary data.</text>
</comment>
<feature type="compositionally biased region" description="Basic residues" evidence="1">
    <location>
        <begin position="37"/>
        <end position="46"/>
    </location>
</feature>
<evidence type="ECO:0000313" key="2">
    <source>
        <dbReference type="EMBL" id="MBC8755160.1"/>
    </source>
</evidence>
<reference evidence="2 3" key="1">
    <citation type="submission" date="2020-07" db="EMBL/GenBank/DDBJ databases">
        <title>Description of Kordia aestuariivivens sp. nov., isolated from a tidal flat.</title>
        <authorList>
            <person name="Park S."/>
            <person name="Yoon J.-H."/>
        </authorList>
    </citation>
    <scope>NUCLEOTIDE SEQUENCE [LARGE SCALE GENOMIC DNA]</scope>
    <source>
        <strain evidence="2 3">YSTF-M3</strain>
    </source>
</reference>
<feature type="region of interest" description="Disordered" evidence="1">
    <location>
        <begin position="30"/>
        <end position="56"/>
    </location>
</feature>
<name>A0ABR7Q9C8_9FLAO</name>
<gene>
    <name evidence="2" type="ORF">H2O64_10785</name>
</gene>
<protein>
    <submittedName>
        <fullName evidence="2">Uncharacterized protein</fullName>
    </submittedName>
</protein>
<organism evidence="2 3">
    <name type="scientific">Kordia aestuariivivens</name>
    <dbReference type="NCBI Taxonomy" id="2759037"/>
    <lineage>
        <taxon>Bacteria</taxon>
        <taxon>Pseudomonadati</taxon>
        <taxon>Bacteroidota</taxon>
        <taxon>Flavobacteriia</taxon>
        <taxon>Flavobacteriales</taxon>
        <taxon>Flavobacteriaceae</taxon>
        <taxon>Kordia</taxon>
    </lineage>
</organism>
<accession>A0ABR7Q9C8</accession>
<dbReference type="RefSeq" id="WP_187562205.1">
    <property type="nucleotide sequence ID" value="NZ_JACGWS010000005.1"/>
</dbReference>
<feature type="compositionally biased region" description="Basic and acidic residues" evidence="1">
    <location>
        <begin position="47"/>
        <end position="56"/>
    </location>
</feature>
<keyword evidence="3" id="KW-1185">Reference proteome</keyword>
<dbReference type="EMBL" id="JACGWS010000005">
    <property type="protein sequence ID" value="MBC8755160.1"/>
    <property type="molecule type" value="Genomic_DNA"/>
</dbReference>
<proteinExistence type="predicted"/>
<sequence length="56" mass="6812">MIDWKLPAALLIGGLFVYLTNRKTEKKLKDHFERKRKENHKPKATKRKDENIYEDR</sequence>
<evidence type="ECO:0000313" key="3">
    <source>
        <dbReference type="Proteomes" id="UP000619238"/>
    </source>
</evidence>
<dbReference type="Proteomes" id="UP000619238">
    <property type="component" value="Unassembled WGS sequence"/>
</dbReference>